<comment type="caution">
    <text evidence="2">The sequence shown here is derived from an EMBL/GenBank/DDBJ whole genome shotgun (WGS) entry which is preliminary data.</text>
</comment>
<evidence type="ECO:0000313" key="3">
    <source>
        <dbReference type="Proteomes" id="UP001054252"/>
    </source>
</evidence>
<dbReference type="Proteomes" id="UP001054252">
    <property type="component" value="Unassembled WGS sequence"/>
</dbReference>
<sequence length="263" mass="30597">MPLQRSSDHHQTPSLATVLQPLYQEYSPTKISAALPSMTTRLPPSPCFKALTGRRKWIPKEKTEKKRKPQENCQTSHDGRTYNSHKRNPRSDFHRFPLVSRRRSFKNTLLSKRSISYKVLDTFQTNARKGHHRAQQSCAYPSYVEWVRPIPPMWSGLGLSLLCGEMTNICGLSPHLLSPLEATFCSSLRQRKESDLDSRKWRTREGPAGRKRKRKQGRILEIWYSAQFCNFVRSAEFNRWIELKFGFGVHKTLIYILNGQFFG</sequence>
<protein>
    <submittedName>
        <fullName evidence="2">Uncharacterized protein</fullName>
    </submittedName>
</protein>
<proteinExistence type="predicted"/>
<evidence type="ECO:0000313" key="2">
    <source>
        <dbReference type="EMBL" id="GKV37960.1"/>
    </source>
</evidence>
<organism evidence="2 3">
    <name type="scientific">Rubroshorea leprosula</name>
    <dbReference type="NCBI Taxonomy" id="152421"/>
    <lineage>
        <taxon>Eukaryota</taxon>
        <taxon>Viridiplantae</taxon>
        <taxon>Streptophyta</taxon>
        <taxon>Embryophyta</taxon>
        <taxon>Tracheophyta</taxon>
        <taxon>Spermatophyta</taxon>
        <taxon>Magnoliopsida</taxon>
        <taxon>eudicotyledons</taxon>
        <taxon>Gunneridae</taxon>
        <taxon>Pentapetalae</taxon>
        <taxon>rosids</taxon>
        <taxon>malvids</taxon>
        <taxon>Malvales</taxon>
        <taxon>Dipterocarpaceae</taxon>
        <taxon>Rubroshorea</taxon>
    </lineage>
</organism>
<gene>
    <name evidence="2" type="ORF">SLEP1_g45920</name>
</gene>
<accession>A0AAV5LKU1</accession>
<feature type="region of interest" description="Disordered" evidence="1">
    <location>
        <begin position="58"/>
        <end position="92"/>
    </location>
</feature>
<dbReference type="EMBL" id="BPVZ01000125">
    <property type="protein sequence ID" value="GKV37960.1"/>
    <property type="molecule type" value="Genomic_DNA"/>
</dbReference>
<reference evidence="2 3" key="1">
    <citation type="journal article" date="2021" name="Commun. Biol.">
        <title>The genome of Shorea leprosula (Dipterocarpaceae) highlights the ecological relevance of drought in aseasonal tropical rainforests.</title>
        <authorList>
            <person name="Ng K.K.S."/>
            <person name="Kobayashi M.J."/>
            <person name="Fawcett J.A."/>
            <person name="Hatakeyama M."/>
            <person name="Paape T."/>
            <person name="Ng C.H."/>
            <person name="Ang C.C."/>
            <person name="Tnah L.H."/>
            <person name="Lee C.T."/>
            <person name="Nishiyama T."/>
            <person name="Sese J."/>
            <person name="O'Brien M.J."/>
            <person name="Copetti D."/>
            <person name="Mohd Noor M.I."/>
            <person name="Ong R.C."/>
            <person name="Putra M."/>
            <person name="Sireger I.Z."/>
            <person name="Indrioko S."/>
            <person name="Kosugi Y."/>
            <person name="Izuno A."/>
            <person name="Isagi Y."/>
            <person name="Lee S.L."/>
            <person name="Shimizu K.K."/>
        </authorList>
    </citation>
    <scope>NUCLEOTIDE SEQUENCE [LARGE SCALE GENOMIC DNA]</scope>
    <source>
        <strain evidence="2">214</strain>
    </source>
</reference>
<keyword evidence="3" id="KW-1185">Reference proteome</keyword>
<name>A0AAV5LKU1_9ROSI</name>
<evidence type="ECO:0000256" key="1">
    <source>
        <dbReference type="SAM" id="MobiDB-lite"/>
    </source>
</evidence>
<dbReference type="AlphaFoldDB" id="A0AAV5LKU1"/>